<organism evidence="1 2">
    <name type="scientific">Staphylococcus nepalensis</name>
    <dbReference type="NCBI Taxonomy" id="214473"/>
    <lineage>
        <taxon>Bacteria</taxon>
        <taxon>Bacillati</taxon>
        <taxon>Bacillota</taxon>
        <taxon>Bacilli</taxon>
        <taxon>Bacillales</taxon>
        <taxon>Staphylococcaceae</taxon>
        <taxon>Staphylococcus</taxon>
    </lineage>
</organism>
<sequence>MDILEKLEEMKEFSIKYGEVRHAYGRAKAHYEMFQSLNLYVTTHLSDENEIKAFEHFKEMIIEDLHHEIDIFEGLSQEYDEHVKQLDENFKNKGDNE</sequence>
<dbReference type="EMBL" id="PZHR01000243">
    <property type="protein sequence ID" value="PTK53911.1"/>
    <property type="molecule type" value="Genomic_DNA"/>
</dbReference>
<dbReference type="RefSeq" id="WP_107543533.1">
    <property type="nucleotide sequence ID" value="NZ_PZHR01000243.1"/>
</dbReference>
<name>A0A2T4S702_9STAP</name>
<gene>
    <name evidence="1" type="ORF">BUZ61_13950</name>
</gene>
<evidence type="ECO:0000313" key="2">
    <source>
        <dbReference type="Proteomes" id="UP000240400"/>
    </source>
</evidence>
<comment type="caution">
    <text evidence="1">The sequence shown here is derived from an EMBL/GenBank/DDBJ whole genome shotgun (WGS) entry which is preliminary data.</text>
</comment>
<dbReference type="Proteomes" id="UP000240400">
    <property type="component" value="Unassembled WGS sequence"/>
</dbReference>
<accession>A0A2T4S702</accession>
<dbReference type="OrthoDB" id="2412913at2"/>
<protein>
    <submittedName>
        <fullName evidence="1">Uncharacterized protein</fullName>
    </submittedName>
</protein>
<dbReference type="AlphaFoldDB" id="A0A2T4S702"/>
<evidence type="ECO:0000313" key="1">
    <source>
        <dbReference type="EMBL" id="PTK53911.1"/>
    </source>
</evidence>
<reference evidence="1 2" key="1">
    <citation type="journal article" date="2016" name="Front. Microbiol.">
        <title>Comprehensive Phylogenetic Analysis of Bovine Non-aureus Staphylococci Species Based on Whole-Genome Sequencing.</title>
        <authorList>
            <person name="Naushad S."/>
            <person name="Barkema H.W."/>
            <person name="Luby C."/>
            <person name="Condas L.A."/>
            <person name="Nobrega D.B."/>
            <person name="Carson D.A."/>
            <person name="De Buck J."/>
        </authorList>
    </citation>
    <scope>NUCLEOTIDE SEQUENCE [LARGE SCALE GENOMIC DNA]</scope>
    <source>
        <strain evidence="1 2">SNUC 4337</strain>
    </source>
</reference>
<proteinExistence type="predicted"/>